<dbReference type="Proteomes" id="UP000622552">
    <property type="component" value="Unassembled WGS sequence"/>
</dbReference>
<evidence type="ECO:0000313" key="2">
    <source>
        <dbReference type="Proteomes" id="UP000622552"/>
    </source>
</evidence>
<gene>
    <name evidence="1" type="ORF">IW245_000512</name>
</gene>
<proteinExistence type="predicted"/>
<reference evidence="1" key="1">
    <citation type="submission" date="2020-11" db="EMBL/GenBank/DDBJ databases">
        <title>Sequencing the genomes of 1000 actinobacteria strains.</title>
        <authorList>
            <person name="Klenk H.-P."/>
        </authorList>
    </citation>
    <scope>NUCLEOTIDE SEQUENCE</scope>
    <source>
        <strain evidence="1">DSM 45356</strain>
    </source>
</reference>
<keyword evidence="2" id="KW-1185">Reference proteome</keyword>
<comment type="caution">
    <text evidence="1">The sequence shown here is derived from an EMBL/GenBank/DDBJ whole genome shotgun (WGS) entry which is preliminary data.</text>
</comment>
<dbReference type="EMBL" id="JADOUF010000001">
    <property type="protein sequence ID" value="MBG6134318.1"/>
    <property type="molecule type" value="Genomic_DNA"/>
</dbReference>
<dbReference type="AlphaFoldDB" id="A0A8J7GEJ6"/>
<dbReference type="RefSeq" id="WP_386779455.1">
    <property type="nucleotide sequence ID" value="NZ_JBHTLE010000026.1"/>
</dbReference>
<organism evidence="1 2">
    <name type="scientific">Longispora fulva</name>
    <dbReference type="NCBI Taxonomy" id="619741"/>
    <lineage>
        <taxon>Bacteria</taxon>
        <taxon>Bacillati</taxon>
        <taxon>Actinomycetota</taxon>
        <taxon>Actinomycetes</taxon>
        <taxon>Micromonosporales</taxon>
        <taxon>Micromonosporaceae</taxon>
        <taxon>Longispora</taxon>
    </lineage>
</organism>
<protein>
    <submittedName>
        <fullName evidence="1">Uncharacterized protein</fullName>
    </submittedName>
</protein>
<accession>A0A8J7GEJ6</accession>
<evidence type="ECO:0000313" key="1">
    <source>
        <dbReference type="EMBL" id="MBG6134318.1"/>
    </source>
</evidence>
<sequence length="74" mass="6700">MTVENIQVGDLAGDPAEALNPAAATGGCCGSATALDEAPAGTCCGTAAAAQVAGACCEPGAKAEAVDAGAGCCG</sequence>
<name>A0A8J7GEJ6_9ACTN</name>